<dbReference type="HAMAP" id="MF_01808">
    <property type="entry name" value="Recomb_XerC_XerD"/>
    <property type="match status" value="1"/>
</dbReference>
<dbReference type="InterPro" id="IPR050090">
    <property type="entry name" value="Tyrosine_recombinase_XerCD"/>
</dbReference>
<feature type="active site" evidence="12">
    <location>
        <position position="242"/>
    </location>
</feature>
<dbReference type="InterPro" id="IPR010998">
    <property type="entry name" value="Integrase_recombinase_N"/>
</dbReference>
<dbReference type="Pfam" id="PF00589">
    <property type="entry name" value="Phage_integrase"/>
    <property type="match status" value="1"/>
</dbReference>
<dbReference type="RefSeq" id="WP_089974858.1">
    <property type="nucleotide sequence ID" value="NZ_CP084916.1"/>
</dbReference>
<dbReference type="GO" id="GO:0007059">
    <property type="term" value="P:chromosome segregation"/>
    <property type="evidence" value="ECO:0007669"/>
    <property type="project" value="UniProtKB-UniRule"/>
</dbReference>
<evidence type="ECO:0000256" key="2">
    <source>
        <dbReference type="ARBA" id="ARBA00006657"/>
    </source>
</evidence>
<dbReference type="InterPro" id="IPR044068">
    <property type="entry name" value="CB"/>
</dbReference>
<evidence type="ECO:0000256" key="11">
    <source>
        <dbReference type="ARBA" id="ARBA00023306"/>
    </source>
</evidence>
<dbReference type="HAMAP" id="MF_01807">
    <property type="entry name" value="Recomb_XerD"/>
    <property type="match status" value="1"/>
</dbReference>
<dbReference type="NCBIfam" id="NF040815">
    <property type="entry name" value="recomb_XerA_Arch"/>
    <property type="match status" value="1"/>
</dbReference>
<evidence type="ECO:0000313" key="15">
    <source>
        <dbReference type="EMBL" id="SDQ06480.1"/>
    </source>
</evidence>
<comment type="function">
    <text evidence="12">Site-specific tyrosine recombinase, which acts by catalyzing the cutting and rejoining of the recombining DNA molecules. The XerC-XerD complex is essential to convert dimers of the bacterial chromosome into monomers to permit their segregation at cell division. It also contributes to the segregational stability of plasmids.</text>
</comment>
<accession>A0A1H0XUC2</accession>
<dbReference type="NCBIfam" id="TIGR02224">
    <property type="entry name" value="recomb_XerC"/>
    <property type="match status" value="1"/>
</dbReference>
<reference evidence="16" key="1">
    <citation type="submission" date="2016-10" db="EMBL/GenBank/DDBJ databases">
        <authorList>
            <person name="Varghese N."/>
            <person name="Submissions S."/>
        </authorList>
    </citation>
    <scope>NUCLEOTIDE SEQUENCE [LARGE SCALE GENOMIC DNA]</scope>
    <source>
        <strain evidence="16">MPL-11</strain>
    </source>
</reference>
<dbReference type="GO" id="GO:0003677">
    <property type="term" value="F:DNA binding"/>
    <property type="evidence" value="ECO:0007669"/>
    <property type="project" value="UniProtKB-UniRule"/>
</dbReference>
<keyword evidence="5 12" id="KW-0963">Cytoplasm</keyword>
<evidence type="ECO:0000256" key="6">
    <source>
        <dbReference type="ARBA" id="ARBA00022618"/>
    </source>
</evidence>
<feature type="domain" description="Tyr recombinase" evidence="13">
    <location>
        <begin position="106"/>
        <end position="290"/>
    </location>
</feature>
<comment type="subunit">
    <text evidence="12">Forms a cyclic heterotetrameric complex composed of two molecules of XerC and two molecules of XerD.</text>
</comment>
<keyword evidence="11 12" id="KW-0131">Cell cycle</keyword>
<dbReference type="GO" id="GO:0005737">
    <property type="term" value="C:cytoplasm"/>
    <property type="evidence" value="ECO:0007669"/>
    <property type="project" value="UniProtKB-SubCell"/>
</dbReference>
<keyword evidence="8 12" id="KW-0229">DNA integration</keyword>
<dbReference type="InterPro" id="IPR013762">
    <property type="entry name" value="Integrase-like_cat_sf"/>
</dbReference>
<dbReference type="InterPro" id="IPR011932">
    <property type="entry name" value="Recomb_XerD"/>
</dbReference>
<evidence type="ECO:0000256" key="8">
    <source>
        <dbReference type="ARBA" id="ARBA00022908"/>
    </source>
</evidence>
<evidence type="ECO:0000256" key="12">
    <source>
        <dbReference type="HAMAP-Rule" id="MF_01807"/>
    </source>
</evidence>
<dbReference type="InterPro" id="IPR002104">
    <property type="entry name" value="Integrase_catalytic"/>
</dbReference>
<dbReference type="OrthoDB" id="9801717at2"/>
<dbReference type="GO" id="GO:0009037">
    <property type="term" value="F:tyrosine-based site-specific recombinase activity"/>
    <property type="evidence" value="ECO:0007669"/>
    <property type="project" value="UniProtKB-UniRule"/>
</dbReference>
<dbReference type="Pfam" id="PF02899">
    <property type="entry name" value="Phage_int_SAM_1"/>
    <property type="match status" value="1"/>
</dbReference>
<dbReference type="NCBIfam" id="NF001399">
    <property type="entry name" value="PRK00283.1"/>
    <property type="match status" value="1"/>
</dbReference>
<evidence type="ECO:0000256" key="5">
    <source>
        <dbReference type="ARBA" id="ARBA00022490"/>
    </source>
</evidence>
<dbReference type="Proteomes" id="UP000199481">
    <property type="component" value="Unassembled WGS sequence"/>
</dbReference>
<keyword evidence="9 12" id="KW-0238">DNA-binding</keyword>
<evidence type="ECO:0000256" key="3">
    <source>
        <dbReference type="ARBA" id="ARBA00010450"/>
    </source>
</evidence>
<feature type="active site" evidence="12">
    <location>
        <position position="170"/>
    </location>
</feature>
<dbReference type="Gene3D" id="1.10.443.10">
    <property type="entry name" value="Intergrase catalytic core"/>
    <property type="match status" value="1"/>
</dbReference>
<keyword evidence="7 12" id="KW-0159">Chromosome partition</keyword>
<comment type="similarity">
    <text evidence="2">Belongs to the 'phage' integrase family. XerC subfamily.</text>
</comment>
<evidence type="ECO:0000313" key="16">
    <source>
        <dbReference type="Proteomes" id="UP000199481"/>
    </source>
</evidence>
<dbReference type="PROSITE" id="PS51900">
    <property type="entry name" value="CB"/>
    <property type="match status" value="1"/>
</dbReference>
<dbReference type="SUPFAM" id="SSF56349">
    <property type="entry name" value="DNA breaking-rejoining enzymes"/>
    <property type="match status" value="1"/>
</dbReference>
<dbReference type="InterPro" id="IPR004107">
    <property type="entry name" value="Integrase_SAM-like_N"/>
</dbReference>
<comment type="similarity">
    <text evidence="3 12">Belongs to the 'phage' integrase family. XerD subfamily.</text>
</comment>
<organism evidence="15 16">
    <name type="scientific">Carnobacterium viridans</name>
    <dbReference type="NCBI Taxonomy" id="174587"/>
    <lineage>
        <taxon>Bacteria</taxon>
        <taxon>Bacillati</taxon>
        <taxon>Bacillota</taxon>
        <taxon>Bacilli</taxon>
        <taxon>Lactobacillales</taxon>
        <taxon>Carnobacteriaceae</taxon>
        <taxon>Carnobacterium</taxon>
    </lineage>
</organism>
<dbReference type="Gene3D" id="1.10.150.130">
    <property type="match status" value="1"/>
</dbReference>
<protein>
    <recommendedName>
        <fullName evidence="4 12">Tyrosine recombinase XerD</fullName>
    </recommendedName>
</protein>
<evidence type="ECO:0000259" key="13">
    <source>
        <dbReference type="PROSITE" id="PS51898"/>
    </source>
</evidence>
<sequence length="296" mass="34562">MNEDIEEYIRFLTIERGLSKNTIESYKRDIRQYLVFIEQIKVTEWNQIDRYTVLSFLQDLKEKEKSAGTIIRMISCLRQFHQFLKQEKLAQSDPMLHIDTPKKAQKLPKVLSIKEVERLIENPNTGETLGLRDRAMLEVMYATGLRVSELTELKLDDLHLSLGLIQTIGKGDKERIIPLGDLAITWIEKYLRYSRTKLEKEGQRSPYLFLNHHGRKLTRQGVWKNLKIIVKKAGIVKEVTPHTLRHSFATHLLENGADLRVVQELLGHSDISTTQIYTHITKQRMSSVYKTYHPRA</sequence>
<feature type="active site" evidence="12">
    <location>
        <position position="268"/>
    </location>
</feature>
<dbReference type="PANTHER" id="PTHR30349:SF81">
    <property type="entry name" value="TYROSINE RECOMBINASE XERC"/>
    <property type="match status" value="1"/>
</dbReference>
<feature type="domain" description="Core-binding (CB)" evidence="14">
    <location>
        <begin position="1"/>
        <end position="85"/>
    </location>
</feature>
<gene>
    <name evidence="12" type="primary">xerD</name>
    <name evidence="15" type="ORF">SAMN04487752_0484</name>
</gene>
<evidence type="ECO:0000256" key="9">
    <source>
        <dbReference type="ARBA" id="ARBA00023125"/>
    </source>
</evidence>
<evidence type="ECO:0000256" key="1">
    <source>
        <dbReference type="ARBA" id="ARBA00004496"/>
    </source>
</evidence>
<keyword evidence="6 12" id="KW-0132">Cell division</keyword>
<evidence type="ECO:0000256" key="4">
    <source>
        <dbReference type="ARBA" id="ARBA00015810"/>
    </source>
</evidence>
<comment type="subcellular location">
    <subcellularLocation>
        <location evidence="1 12">Cytoplasm</location>
    </subcellularLocation>
</comment>
<dbReference type="AlphaFoldDB" id="A0A1H0XUC2"/>
<dbReference type="NCBIfam" id="TIGR02225">
    <property type="entry name" value="recomb_XerD"/>
    <property type="match status" value="1"/>
</dbReference>
<dbReference type="GO" id="GO:0006313">
    <property type="term" value="P:DNA transposition"/>
    <property type="evidence" value="ECO:0007669"/>
    <property type="project" value="UniProtKB-UniRule"/>
</dbReference>
<keyword evidence="16" id="KW-1185">Reference proteome</keyword>
<dbReference type="CDD" id="cd00798">
    <property type="entry name" value="INT_XerDC_C"/>
    <property type="match status" value="1"/>
</dbReference>
<dbReference type="EMBL" id="FNJW01000008">
    <property type="protein sequence ID" value="SDQ06480.1"/>
    <property type="molecule type" value="Genomic_DNA"/>
</dbReference>
<dbReference type="PANTHER" id="PTHR30349">
    <property type="entry name" value="PHAGE INTEGRASE-RELATED"/>
    <property type="match status" value="1"/>
</dbReference>
<feature type="active site" description="O-(3'-phospho-DNA)-tyrosine intermediate" evidence="12">
    <location>
        <position position="277"/>
    </location>
</feature>
<dbReference type="PROSITE" id="PS51898">
    <property type="entry name" value="TYR_RECOMBINASE"/>
    <property type="match status" value="1"/>
</dbReference>
<evidence type="ECO:0000256" key="7">
    <source>
        <dbReference type="ARBA" id="ARBA00022829"/>
    </source>
</evidence>
<dbReference type="GO" id="GO:0051301">
    <property type="term" value="P:cell division"/>
    <property type="evidence" value="ECO:0007669"/>
    <property type="project" value="UniProtKB-UniRule"/>
</dbReference>
<feature type="active site" evidence="12">
    <location>
        <position position="245"/>
    </location>
</feature>
<feature type="active site" evidence="12">
    <location>
        <position position="146"/>
    </location>
</feature>
<dbReference type="InterPro" id="IPR011010">
    <property type="entry name" value="DNA_brk_join_enz"/>
</dbReference>
<dbReference type="InterPro" id="IPR011931">
    <property type="entry name" value="Recomb_XerC"/>
</dbReference>
<dbReference type="InterPro" id="IPR023009">
    <property type="entry name" value="Tyrosine_recombinase_XerC/XerD"/>
</dbReference>
<keyword evidence="10 12" id="KW-0233">DNA recombination</keyword>
<name>A0A1H0XUC2_9LACT</name>
<proteinExistence type="inferred from homology"/>
<evidence type="ECO:0000256" key="10">
    <source>
        <dbReference type="ARBA" id="ARBA00023172"/>
    </source>
</evidence>
<evidence type="ECO:0000259" key="14">
    <source>
        <dbReference type="PROSITE" id="PS51900"/>
    </source>
</evidence>